<dbReference type="GO" id="GO:0005737">
    <property type="term" value="C:cytoplasm"/>
    <property type="evidence" value="ECO:0007669"/>
    <property type="project" value="UniProtKB-SubCell"/>
</dbReference>
<keyword evidence="6 8" id="KW-0456">Lyase</keyword>
<dbReference type="PANTHER" id="PTHR30272">
    <property type="entry name" value="3-HYDROXYACYL-[ACYL-CARRIER-PROTEIN] DEHYDRATASE"/>
    <property type="match status" value="1"/>
</dbReference>
<comment type="catalytic activity">
    <reaction evidence="8">
        <text>a (3R)-hydroxyacyl-[ACP] = a (2E)-enoyl-[ACP] + H2O</text>
        <dbReference type="Rhea" id="RHEA:13097"/>
        <dbReference type="Rhea" id="RHEA-COMP:9925"/>
        <dbReference type="Rhea" id="RHEA-COMP:9945"/>
        <dbReference type="ChEBI" id="CHEBI:15377"/>
        <dbReference type="ChEBI" id="CHEBI:78784"/>
        <dbReference type="ChEBI" id="CHEBI:78827"/>
        <dbReference type="EC" id="4.2.1.59"/>
    </reaction>
</comment>
<dbReference type="NCBIfam" id="TIGR01750">
    <property type="entry name" value="fabZ"/>
    <property type="match status" value="1"/>
</dbReference>
<name>A0A2H5XG99_9BACT</name>
<dbReference type="Pfam" id="PF07977">
    <property type="entry name" value="FabA"/>
    <property type="match status" value="1"/>
</dbReference>
<dbReference type="PANTHER" id="PTHR30272:SF1">
    <property type="entry name" value="3-HYDROXYACYL-[ACYL-CARRIER-PROTEIN] DEHYDRATASE"/>
    <property type="match status" value="1"/>
</dbReference>
<dbReference type="NCBIfam" id="NF000582">
    <property type="entry name" value="PRK00006.1"/>
    <property type="match status" value="1"/>
</dbReference>
<keyword evidence="3 8" id="KW-0444">Lipid biosynthesis</keyword>
<evidence type="ECO:0000256" key="2">
    <source>
        <dbReference type="ARBA" id="ARBA00022490"/>
    </source>
</evidence>
<dbReference type="EMBL" id="BEHT01000059">
    <property type="protein sequence ID" value="GBD00205.1"/>
    <property type="molecule type" value="Genomic_DNA"/>
</dbReference>
<evidence type="ECO:0000256" key="1">
    <source>
        <dbReference type="ARBA" id="ARBA00004496"/>
    </source>
</evidence>
<reference evidence="10" key="1">
    <citation type="submission" date="2017-09" db="EMBL/GenBank/DDBJ databases">
        <title>Metaegenomics of thermophilic ammonia-oxidizing enrichment culture.</title>
        <authorList>
            <person name="Kato S."/>
            <person name="Suzuki K."/>
        </authorList>
    </citation>
    <scope>NUCLEOTIDE SEQUENCE [LARGE SCALE GENOMIC DNA]</scope>
</reference>
<dbReference type="InterPro" id="IPR013114">
    <property type="entry name" value="FabA_FabZ"/>
</dbReference>
<dbReference type="HAMAP" id="MF_00406">
    <property type="entry name" value="FabZ"/>
    <property type="match status" value="1"/>
</dbReference>
<dbReference type="AlphaFoldDB" id="A0A2H5XG99"/>
<comment type="function">
    <text evidence="7 8">Involved in unsaturated fatty acids biosynthesis. Catalyzes the dehydration of short chain beta-hydroxyacyl-ACPs and long chain saturated and unsaturated beta-hydroxyacyl-ACPs.</text>
</comment>
<evidence type="ECO:0000313" key="9">
    <source>
        <dbReference type="EMBL" id="GBD00205.1"/>
    </source>
</evidence>
<dbReference type="EC" id="4.2.1.59" evidence="8"/>
<evidence type="ECO:0000313" key="10">
    <source>
        <dbReference type="Proteomes" id="UP000236173"/>
    </source>
</evidence>
<comment type="similarity">
    <text evidence="8">Belongs to the thioester dehydratase family. FabZ subfamily.</text>
</comment>
<dbReference type="InterPro" id="IPR010084">
    <property type="entry name" value="FabZ"/>
</dbReference>
<feature type="active site" evidence="8">
    <location>
        <position position="54"/>
    </location>
</feature>
<dbReference type="CDD" id="cd01288">
    <property type="entry name" value="FabZ"/>
    <property type="match status" value="1"/>
</dbReference>
<dbReference type="FunFam" id="3.10.129.10:FF:000001">
    <property type="entry name" value="3-hydroxyacyl-[acyl-carrier-protein] dehydratase FabZ"/>
    <property type="match status" value="1"/>
</dbReference>
<keyword evidence="2 8" id="KW-0963">Cytoplasm</keyword>
<evidence type="ECO:0000256" key="8">
    <source>
        <dbReference type="HAMAP-Rule" id="MF_00406"/>
    </source>
</evidence>
<gene>
    <name evidence="8 9" type="primary">fabZ</name>
    <name evidence="9" type="ORF">HRbin17_02743</name>
</gene>
<dbReference type="GO" id="GO:0019171">
    <property type="term" value="F:(3R)-hydroxyacyl-[acyl-carrier-protein] dehydratase activity"/>
    <property type="evidence" value="ECO:0007669"/>
    <property type="project" value="UniProtKB-EC"/>
</dbReference>
<keyword evidence="4 8" id="KW-0441">Lipid A biosynthesis</keyword>
<dbReference type="GO" id="GO:0016020">
    <property type="term" value="C:membrane"/>
    <property type="evidence" value="ECO:0007669"/>
    <property type="project" value="GOC"/>
</dbReference>
<evidence type="ECO:0000256" key="3">
    <source>
        <dbReference type="ARBA" id="ARBA00022516"/>
    </source>
</evidence>
<dbReference type="Gene3D" id="3.10.129.10">
    <property type="entry name" value="Hotdog Thioesterase"/>
    <property type="match status" value="1"/>
</dbReference>
<evidence type="ECO:0000256" key="5">
    <source>
        <dbReference type="ARBA" id="ARBA00023098"/>
    </source>
</evidence>
<comment type="subcellular location">
    <subcellularLocation>
        <location evidence="1 8">Cytoplasm</location>
    </subcellularLocation>
</comment>
<comment type="caution">
    <text evidence="9">The sequence shown here is derived from an EMBL/GenBank/DDBJ whole genome shotgun (WGS) entry which is preliminary data.</text>
</comment>
<dbReference type="Proteomes" id="UP000236173">
    <property type="component" value="Unassembled WGS sequence"/>
</dbReference>
<dbReference type="SUPFAM" id="SSF54637">
    <property type="entry name" value="Thioesterase/thiol ester dehydrase-isomerase"/>
    <property type="match status" value="1"/>
</dbReference>
<accession>A0A2H5XG99</accession>
<evidence type="ECO:0000256" key="7">
    <source>
        <dbReference type="ARBA" id="ARBA00025049"/>
    </source>
</evidence>
<dbReference type="GO" id="GO:0006633">
    <property type="term" value="P:fatty acid biosynthetic process"/>
    <property type="evidence" value="ECO:0007669"/>
    <property type="project" value="UniProtKB-UniRule"/>
</dbReference>
<keyword evidence="5 8" id="KW-0443">Lipid metabolism</keyword>
<evidence type="ECO:0000256" key="4">
    <source>
        <dbReference type="ARBA" id="ARBA00022556"/>
    </source>
</evidence>
<proteinExistence type="inferred from homology"/>
<dbReference type="GO" id="GO:0009245">
    <property type="term" value="P:lipid A biosynthetic process"/>
    <property type="evidence" value="ECO:0007669"/>
    <property type="project" value="UniProtKB-UniRule"/>
</dbReference>
<organism evidence="9 10">
    <name type="scientific">Candidatus Fervidibacter japonicus</name>
    <dbReference type="NCBI Taxonomy" id="2035412"/>
    <lineage>
        <taxon>Bacteria</taxon>
        <taxon>Candidatus Fervidibacterota</taxon>
        <taxon>Candidatus Fervidibacter</taxon>
    </lineage>
</organism>
<evidence type="ECO:0000256" key="6">
    <source>
        <dbReference type="ARBA" id="ARBA00023239"/>
    </source>
</evidence>
<dbReference type="InterPro" id="IPR029069">
    <property type="entry name" value="HotDog_dom_sf"/>
</dbReference>
<sequence length="156" mass="16995">MVVTKGELSVLQVQELLAHRFPFLLVDRVTELEPGKRAVGVKGVTVNEWFFQGHFPQAPIMPGVLILECMAQVGGIAILSVPENRGMAGYLVGVDKARFRQPVIPGDQLVVQAEVTAIRANICFVKAEAFVGDKLVAEAQLTMALKAPDEIRQALF</sequence>
<protein>
    <recommendedName>
        <fullName evidence="8">3-hydroxyacyl-[acyl-carrier-protein] dehydratase FabZ</fullName>
        <ecNumber evidence="8">4.2.1.59</ecNumber>
    </recommendedName>
    <alternativeName>
        <fullName evidence="8">(3R)-hydroxymyristoyl-[acyl-carrier-protein] dehydratase</fullName>
        <shortName evidence="8">(3R)-hydroxymyristoyl-ACP dehydrase</shortName>
    </alternativeName>
    <alternativeName>
        <fullName evidence="8">Beta-hydroxyacyl-ACP dehydratase</fullName>
    </alternativeName>
</protein>